<gene>
    <name evidence="1" type="ORF">ONZ43_g4241</name>
</gene>
<comment type="caution">
    <text evidence="1">The sequence shown here is derived from an EMBL/GenBank/DDBJ whole genome shotgun (WGS) entry which is preliminary data.</text>
</comment>
<evidence type="ECO:0000313" key="2">
    <source>
        <dbReference type="Proteomes" id="UP001153334"/>
    </source>
</evidence>
<dbReference type="Proteomes" id="UP001153334">
    <property type="component" value="Unassembled WGS sequence"/>
</dbReference>
<dbReference type="EMBL" id="JAPESX010001111">
    <property type="protein sequence ID" value="KAJ8117310.1"/>
    <property type="molecule type" value="Genomic_DNA"/>
</dbReference>
<keyword evidence="2" id="KW-1185">Reference proteome</keyword>
<accession>A0ACC2IQ81</accession>
<name>A0ACC2IQ81_9PEZI</name>
<evidence type="ECO:0000313" key="1">
    <source>
        <dbReference type="EMBL" id="KAJ8117310.1"/>
    </source>
</evidence>
<sequence length="103" mass="11605">MFTHDPLIIPITAQLIHLSASILSPNKGRALALLLRLLVEFCVLLVKLYELFVEIGILTMIYVWTVFLIYPAHFSLVGLGWALQPFTPDAVDLYLSVGLHDDR</sequence>
<reference evidence="1" key="1">
    <citation type="submission" date="2022-11" db="EMBL/GenBank/DDBJ databases">
        <title>Genome Sequence of Nemania bipapillata.</title>
        <authorList>
            <person name="Buettner E."/>
        </authorList>
    </citation>
    <scope>NUCLEOTIDE SEQUENCE</scope>
    <source>
        <strain evidence="1">CP14</strain>
    </source>
</reference>
<proteinExistence type="predicted"/>
<organism evidence="1 2">
    <name type="scientific">Nemania bipapillata</name>
    <dbReference type="NCBI Taxonomy" id="110536"/>
    <lineage>
        <taxon>Eukaryota</taxon>
        <taxon>Fungi</taxon>
        <taxon>Dikarya</taxon>
        <taxon>Ascomycota</taxon>
        <taxon>Pezizomycotina</taxon>
        <taxon>Sordariomycetes</taxon>
        <taxon>Xylariomycetidae</taxon>
        <taxon>Xylariales</taxon>
        <taxon>Xylariaceae</taxon>
        <taxon>Nemania</taxon>
    </lineage>
</organism>
<protein>
    <submittedName>
        <fullName evidence="1">Uncharacterized protein</fullName>
    </submittedName>
</protein>